<evidence type="ECO:0000313" key="2">
    <source>
        <dbReference type="EMBL" id="KAA6369002.1"/>
    </source>
</evidence>
<dbReference type="AlphaFoldDB" id="A0A5J4UGI0"/>
<gene>
    <name evidence="2" type="ORF">EZS28_035472</name>
</gene>
<feature type="region of interest" description="Disordered" evidence="1">
    <location>
        <begin position="263"/>
        <end position="282"/>
    </location>
</feature>
<evidence type="ECO:0000256" key="1">
    <source>
        <dbReference type="SAM" id="MobiDB-lite"/>
    </source>
</evidence>
<comment type="caution">
    <text evidence="2">The sequence shown here is derived from an EMBL/GenBank/DDBJ whole genome shotgun (WGS) entry which is preliminary data.</text>
</comment>
<accession>A0A5J4UGI0</accession>
<evidence type="ECO:0000313" key="3">
    <source>
        <dbReference type="Proteomes" id="UP000324800"/>
    </source>
</evidence>
<sequence length="338" mass="39015">MAENIFRNAFFRINNEDLNNLVPEVEQLLERRTLPFDSYVDEVNALPDTDTQYIDESDTISTDFLSHNDNFVSEPKETDFYNHEIQPDRHDDTDDDLSSQQFSDNQNQDINGIRPNSEEYIESDGEIQPKDEEMKDIVNQHAPPVQHVQKQNKLTALRLIQCRIHVMRMDYDPLQPLIDDDRMKLLRDKSRRDLNPLVIVDPSPVVDVERYPSNEVLLRNLTAAQRTIANSLIELCEDRMSLATETILDCFELVVGATGLAQQNRRRGLSSRDNRLSRSRPHISAVLRARDKKSLRESKSIGSASNEYRGYHSRRFPQRGSGGRSNFSSRGNIHNIHK</sequence>
<name>A0A5J4UGI0_9EUKA</name>
<reference evidence="2 3" key="1">
    <citation type="submission" date="2019-03" db="EMBL/GenBank/DDBJ databases">
        <title>Single cell metagenomics reveals metabolic interactions within the superorganism composed of flagellate Streblomastix strix and complex community of Bacteroidetes bacteria on its surface.</title>
        <authorList>
            <person name="Treitli S.C."/>
            <person name="Kolisko M."/>
            <person name="Husnik F."/>
            <person name="Keeling P."/>
            <person name="Hampl V."/>
        </authorList>
    </citation>
    <scope>NUCLEOTIDE SEQUENCE [LARGE SCALE GENOMIC DNA]</scope>
    <source>
        <strain evidence="2">ST1C</strain>
    </source>
</reference>
<feature type="region of interest" description="Disordered" evidence="1">
    <location>
        <begin position="291"/>
        <end position="338"/>
    </location>
</feature>
<dbReference type="Proteomes" id="UP000324800">
    <property type="component" value="Unassembled WGS sequence"/>
</dbReference>
<feature type="region of interest" description="Disordered" evidence="1">
    <location>
        <begin position="84"/>
        <end position="114"/>
    </location>
</feature>
<feature type="compositionally biased region" description="Low complexity" evidence="1">
    <location>
        <begin position="98"/>
        <end position="111"/>
    </location>
</feature>
<organism evidence="2 3">
    <name type="scientific">Streblomastix strix</name>
    <dbReference type="NCBI Taxonomy" id="222440"/>
    <lineage>
        <taxon>Eukaryota</taxon>
        <taxon>Metamonada</taxon>
        <taxon>Preaxostyla</taxon>
        <taxon>Oxymonadida</taxon>
        <taxon>Streblomastigidae</taxon>
        <taxon>Streblomastix</taxon>
    </lineage>
</organism>
<protein>
    <submittedName>
        <fullName evidence="2">Uncharacterized protein</fullName>
    </submittedName>
</protein>
<proteinExistence type="predicted"/>
<dbReference type="EMBL" id="SNRW01016794">
    <property type="protein sequence ID" value="KAA6369002.1"/>
    <property type="molecule type" value="Genomic_DNA"/>
</dbReference>